<keyword evidence="1" id="KW-0472">Membrane</keyword>
<evidence type="ECO:0000313" key="2">
    <source>
        <dbReference type="EMBL" id="GFR36857.1"/>
    </source>
</evidence>
<reference evidence="2" key="2">
    <citation type="journal article" date="2021" name="Data Brief">
        <title>Draft genome sequence data of the facultative, thermophilic, xylanolytic bacterium Paenibacillus sp. strain DA-C8.</title>
        <authorList>
            <person name="Chhe C."/>
            <person name="Uke A."/>
            <person name="Baramee S."/>
            <person name="Ungkulpasvich U."/>
            <person name="Tachaapaikoon C."/>
            <person name="Pason P."/>
            <person name="Waeonukul R."/>
            <person name="Ratanakhanokchai K."/>
            <person name="Kosugi A."/>
        </authorList>
    </citation>
    <scope>NUCLEOTIDE SEQUENCE</scope>
    <source>
        <strain evidence="2">DA-C8</strain>
    </source>
</reference>
<evidence type="ECO:0000313" key="3">
    <source>
        <dbReference type="Proteomes" id="UP000654993"/>
    </source>
</evidence>
<gene>
    <name evidence="2" type="ORF">PRECH8_01530</name>
</gene>
<dbReference type="RefSeq" id="WP_200965152.1">
    <property type="nucleotide sequence ID" value="NZ_BMAQ01000001.1"/>
</dbReference>
<accession>A0A916Q9V0</accession>
<evidence type="ECO:0000256" key="1">
    <source>
        <dbReference type="SAM" id="Phobius"/>
    </source>
</evidence>
<dbReference type="Proteomes" id="UP000654993">
    <property type="component" value="Unassembled WGS sequence"/>
</dbReference>
<dbReference type="EMBL" id="BMAQ01000001">
    <property type="protein sequence ID" value="GFR36857.1"/>
    <property type="molecule type" value="Genomic_DNA"/>
</dbReference>
<comment type="caution">
    <text evidence="2">The sequence shown here is derived from an EMBL/GenBank/DDBJ whole genome shotgun (WGS) entry which is preliminary data.</text>
</comment>
<keyword evidence="3" id="KW-1185">Reference proteome</keyword>
<reference evidence="2" key="1">
    <citation type="submission" date="2020-08" db="EMBL/GenBank/DDBJ databases">
        <authorList>
            <person name="Uke A."/>
            <person name="Chhe C."/>
            <person name="Baramee S."/>
            <person name="Kosugi A."/>
        </authorList>
    </citation>
    <scope>NUCLEOTIDE SEQUENCE</scope>
    <source>
        <strain evidence="2">DA-C8</strain>
    </source>
</reference>
<organism evidence="2 3">
    <name type="scientific">Insulibacter thermoxylanivorax</name>
    <dbReference type="NCBI Taxonomy" id="2749268"/>
    <lineage>
        <taxon>Bacteria</taxon>
        <taxon>Bacillati</taxon>
        <taxon>Bacillota</taxon>
        <taxon>Bacilli</taxon>
        <taxon>Bacillales</taxon>
        <taxon>Paenibacillaceae</taxon>
        <taxon>Insulibacter</taxon>
    </lineage>
</organism>
<sequence length="309" mass="35663">MGKRLTITDYLIALLVVFLVFCMIVAFFYGVHVGKTQAEQKYEPLLKYQLHTSAFDDEQTAYHQQHLVSFYYNVYYPFRTFQTSWTKTMMDIHTGQETDARAAIKKMSSTAAEVYHSIETMTIPEKSPLLQHAQTNYLRSLRLFQEADARLSNYSGPVRHAVQEFLDDPFIADAVGYALTAQAQFYEAIVKWHQSITEEELQGADRLHDIEMELAAWSELPFNIQNSIVAQAMLEHRIFANYTPQDLTAVLEAMIDSGNAETLGWHNVTEAVKLLNDTNAVRSDDYFTYKDAYFRDEIMPQLPFYNEPQ</sequence>
<keyword evidence="1" id="KW-1133">Transmembrane helix</keyword>
<proteinExistence type="predicted"/>
<keyword evidence="1" id="KW-0812">Transmembrane</keyword>
<feature type="transmembrane region" description="Helical" evidence="1">
    <location>
        <begin position="12"/>
        <end position="31"/>
    </location>
</feature>
<protein>
    <submittedName>
        <fullName evidence="2">Uncharacterized protein</fullName>
    </submittedName>
</protein>
<dbReference type="AlphaFoldDB" id="A0A916Q9V0"/>
<name>A0A916Q9V0_9BACL</name>